<evidence type="ECO:0000256" key="6">
    <source>
        <dbReference type="ARBA" id="ARBA00022660"/>
    </source>
</evidence>
<evidence type="ECO:0000256" key="3">
    <source>
        <dbReference type="ARBA" id="ARBA00012944"/>
    </source>
</evidence>
<keyword evidence="13 15" id="KW-0472">Membrane</keyword>
<feature type="transmembrane region" description="Helical" evidence="15">
    <location>
        <begin position="141"/>
        <end position="161"/>
    </location>
</feature>
<evidence type="ECO:0000256" key="13">
    <source>
        <dbReference type="ARBA" id="ARBA00023136"/>
    </source>
</evidence>
<feature type="transmembrane region" description="Helical" evidence="15">
    <location>
        <begin position="87"/>
        <end position="106"/>
    </location>
</feature>
<keyword evidence="11 15" id="KW-0520">NAD</keyword>
<evidence type="ECO:0000256" key="4">
    <source>
        <dbReference type="ARBA" id="ARBA00021095"/>
    </source>
</evidence>
<dbReference type="AlphaFoldDB" id="A0AA51X269"/>
<keyword evidence="6 15" id="KW-0679">Respiratory chain</keyword>
<dbReference type="GO" id="GO:0008137">
    <property type="term" value="F:NADH dehydrogenase (ubiquinone) activity"/>
    <property type="evidence" value="ECO:0007669"/>
    <property type="project" value="UniProtKB-UniRule"/>
</dbReference>
<dbReference type="GO" id="GO:0031966">
    <property type="term" value="C:mitochondrial membrane"/>
    <property type="evidence" value="ECO:0007669"/>
    <property type="project" value="UniProtKB-SubCell"/>
</dbReference>
<dbReference type="InterPro" id="IPR050269">
    <property type="entry name" value="ComplexI_Subunit6"/>
</dbReference>
<keyword evidence="12 15" id="KW-0496">Mitochondrion</keyword>
<dbReference type="PANTHER" id="PTHR11435:SF1">
    <property type="entry name" value="NADH-UBIQUINONE OXIDOREDUCTASE CHAIN 6"/>
    <property type="match status" value="1"/>
</dbReference>
<dbReference type="InterPro" id="IPR042106">
    <property type="entry name" value="Nuo/plastoQ_OxRdtase_6_NuoJ"/>
</dbReference>
<dbReference type="PANTHER" id="PTHR11435">
    <property type="entry name" value="NADH UBIQUINONE OXIDOREDUCTASE SUBUNIT ND6"/>
    <property type="match status" value="1"/>
</dbReference>
<evidence type="ECO:0000256" key="12">
    <source>
        <dbReference type="ARBA" id="ARBA00023128"/>
    </source>
</evidence>
<evidence type="ECO:0000256" key="15">
    <source>
        <dbReference type="RuleBase" id="RU004430"/>
    </source>
</evidence>
<proteinExistence type="inferred from homology"/>
<keyword evidence="7 15" id="KW-0812">Transmembrane</keyword>
<evidence type="ECO:0000256" key="10">
    <source>
        <dbReference type="ARBA" id="ARBA00022989"/>
    </source>
</evidence>
<evidence type="ECO:0000256" key="8">
    <source>
        <dbReference type="ARBA" id="ARBA00022967"/>
    </source>
</evidence>
<keyword evidence="15" id="KW-0830">Ubiquinone</keyword>
<gene>
    <name evidence="17" type="primary">ND6</name>
</gene>
<keyword evidence="16" id="KW-0732">Signal</keyword>
<evidence type="ECO:0000256" key="14">
    <source>
        <dbReference type="ARBA" id="ARBA00049551"/>
    </source>
</evidence>
<geneLocation type="mitochondrion" evidence="17"/>
<comment type="subcellular location">
    <subcellularLocation>
        <location evidence="1 15">Mitochondrion membrane</location>
        <topology evidence="1 15">Multi-pass membrane protein</topology>
    </subcellularLocation>
</comment>
<reference evidence="17" key="1">
    <citation type="submission" date="2023-09" db="EMBL/GenBank/DDBJ databases">
        <title>Mitochondrial Genomes of Fishes Derived by Genome Skimming.</title>
        <authorList>
            <person name="Bemis K."/>
            <person name="Collins A."/>
            <person name="Craine J.M."/>
            <person name="Hoban M."/>
            <person name="Leopold D.R."/>
            <person name="Meyer C."/>
            <person name="Murphy K.R."/>
            <person name="Pitassy D.E."/>
            <person name="Whitney J."/>
        </authorList>
    </citation>
    <scope>NUCLEOTIDE SEQUENCE</scope>
</reference>
<protein>
    <recommendedName>
        <fullName evidence="4 15">NADH-ubiquinone oxidoreductase chain 6</fullName>
        <ecNumber evidence="3 15">7.1.1.2</ecNumber>
    </recommendedName>
</protein>
<dbReference type="Gene3D" id="1.20.120.1200">
    <property type="entry name" value="NADH-ubiquinone/plastoquinone oxidoreductase chain 6, subunit NuoJ"/>
    <property type="match status" value="1"/>
</dbReference>
<keyword evidence="9 15" id="KW-0249">Electron transport</keyword>
<sequence>MTYIMSLFLFGLVLGLVAVASNPSPYFAALGLVVVAGMGCGVLVGHGGPFLSLVLFLIYLGGMLVVFAYSAALAAEPYPESWVSGPVMVDMVVYLVGVGLALGVFWEGWCEFSWVPADEYGDLSVLRGDVGGIAMMYSSGGGMLVVSAWVLLLTLFVVLELTRGLSRGALRAV</sequence>
<evidence type="ECO:0000256" key="9">
    <source>
        <dbReference type="ARBA" id="ARBA00022982"/>
    </source>
</evidence>
<dbReference type="EMBL" id="OR546152">
    <property type="protein sequence ID" value="WMY89653.1"/>
    <property type="molecule type" value="Genomic_DNA"/>
</dbReference>
<name>A0AA51X269_9TELE</name>
<comment type="catalytic activity">
    <reaction evidence="14 15">
        <text>a ubiquinone + NADH + 5 H(+)(in) = a ubiquinol + NAD(+) + 4 H(+)(out)</text>
        <dbReference type="Rhea" id="RHEA:29091"/>
        <dbReference type="Rhea" id="RHEA-COMP:9565"/>
        <dbReference type="Rhea" id="RHEA-COMP:9566"/>
        <dbReference type="ChEBI" id="CHEBI:15378"/>
        <dbReference type="ChEBI" id="CHEBI:16389"/>
        <dbReference type="ChEBI" id="CHEBI:17976"/>
        <dbReference type="ChEBI" id="CHEBI:57540"/>
        <dbReference type="ChEBI" id="CHEBI:57945"/>
        <dbReference type="EC" id="7.1.1.2"/>
    </reaction>
</comment>
<evidence type="ECO:0000256" key="7">
    <source>
        <dbReference type="ARBA" id="ARBA00022692"/>
    </source>
</evidence>
<dbReference type="RefSeq" id="YP_010956560.1">
    <property type="nucleotide sequence ID" value="NC_083004.1"/>
</dbReference>
<evidence type="ECO:0000256" key="11">
    <source>
        <dbReference type="ARBA" id="ARBA00023027"/>
    </source>
</evidence>
<organism evidence="17">
    <name type="scientific">Pontinus nematophthalmus</name>
    <dbReference type="NCBI Taxonomy" id="2996719"/>
    <lineage>
        <taxon>Eukaryota</taxon>
        <taxon>Metazoa</taxon>
        <taxon>Chordata</taxon>
        <taxon>Craniata</taxon>
        <taxon>Vertebrata</taxon>
        <taxon>Euteleostomi</taxon>
        <taxon>Actinopterygii</taxon>
        <taxon>Neopterygii</taxon>
        <taxon>Teleostei</taxon>
        <taxon>Neoteleostei</taxon>
        <taxon>Acanthomorphata</taxon>
        <taxon>Eupercaria</taxon>
        <taxon>Perciformes</taxon>
        <taxon>Scorpaenoidei</taxon>
        <taxon>Scorpaenidae</taxon>
        <taxon>Scorpaeninae</taxon>
        <taxon>Pontinus</taxon>
    </lineage>
</organism>
<comment type="function">
    <text evidence="15">Core subunit of the mitochondrial membrane respiratory chain NADH dehydrogenase (Complex I) which catalyzes electron transfer from NADH through the respiratory chain, using ubiquinone as an electron acceptor. Essential for the catalytic activity and assembly of complex I.</text>
</comment>
<feature type="signal peptide" evidence="16">
    <location>
        <begin position="1"/>
        <end position="15"/>
    </location>
</feature>
<evidence type="ECO:0000256" key="2">
    <source>
        <dbReference type="ARBA" id="ARBA00005698"/>
    </source>
</evidence>
<evidence type="ECO:0000256" key="1">
    <source>
        <dbReference type="ARBA" id="ARBA00004225"/>
    </source>
</evidence>
<accession>A0AA51X269</accession>
<evidence type="ECO:0000256" key="5">
    <source>
        <dbReference type="ARBA" id="ARBA00022448"/>
    </source>
</evidence>
<evidence type="ECO:0000256" key="16">
    <source>
        <dbReference type="SAM" id="SignalP"/>
    </source>
</evidence>
<dbReference type="GeneID" id="84889587"/>
<dbReference type="EC" id="7.1.1.2" evidence="3 15"/>
<comment type="similarity">
    <text evidence="2 15">Belongs to the complex I subunit 6 family.</text>
</comment>
<dbReference type="InterPro" id="IPR001457">
    <property type="entry name" value="NADH_UbQ/plastoQ_OxRdtase_su6"/>
</dbReference>
<evidence type="ECO:0000313" key="17">
    <source>
        <dbReference type="EMBL" id="WMY89653.1"/>
    </source>
</evidence>
<dbReference type="Pfam" id="PF00499">
    <property type="entry name" value="Oxidored_q3"/>
    <property type="match status" value="1"/>
</dbReference>
<keyword evidence="5 15" id="KW-0813">Transport</keyword>
<feature type="transmembrane region" description="Helical" evidence="15">
    <location>
        <begin position="52"/>
        <end position="75"/>
    </location>
</feature>
<dbReference type="CTD" id="4541"/>
<keyword evidence="8 15" id="KW-1278">Translocase</keyword>
<feature type="chain" id="PRO_5041451950" description="NADH-ubiquinone oxidoreductase chain 6" evidence="16">
    <location>
        <begin position="16"/>
        <end position="173"/>
    </location>
</feature>
<keyword evidence="10 15" id="KW-1133">Transmembrane helix</keyword>